<evidence type="ECO:0000259" key="6">
    <source>
        <dbReference type="Pfam" id="PF12012"/>
    </source>
</evidence>
<keyword evidence="8" id="KW-1185">Reference proteome</keyword>
<evidence type="ECO:0000313" key="8">
    <source>
        <dbReference type="Proteomes" id="UP000507470"/>
    </source>
</evidence>
<sequence length="216" mass="25081">MEDQVVGIIGDTPIDGIDGGTDTGSFTETSLDLSMPLCSSHRRSSYSSADEAENNDSKQMIQIEKARLDIEKERLEVEKMRLEEEKMRLLKDRLTLANPRALVHTMFLNNTLHFGMRTRLDRTELRWVDIELKQHSTGDEFLLYTERATKTRTGQSNDSRPFQPKMFSDPENPRCPVHAYNVFKDKRPAEMLKSESPFYIRVARSSKDQFDKWFIN</sequence>
<keyword evidence="3" id="KW-0832">Ubl conjugation</keyword>
<keyword evidence="1" id="KW-1017">Isopeptide bond</keyword>
<dbReference type="EMBL" id="CACVKT020007382">
    <property type="protein sequence ID" value="CAC5407211.1"/>
    <property type="molecule type" value="Genomic_DNA"/>
</dbReference>
<feature type="domain" description="ZMYM2-like/QRICH1 C-terminal" evidence="6">
    <location>
        <begin position="84"/>
        <end position="214"/>
    </location>
</feature>
<evidence type="ECO:0000256" key="1">
    <source>
        <dbReference type="ARBA" id="ARBA00022499"/>
    </source>
</evidence>
<dbReference type="PANTHER" id="PTHR46963:SF2">
    <property type="match status" value="1"/>
</dbReference>
<protein>
    <recommendedName>
        <fullName evidence="6">ZMYM2-like/QRICH1 C-terminal domain-containing protein</fullName>
    </recommendedName>
</protein>
<keyword evidence="4" id="KW-0175">Coiled coil</keyword>
<organism evidence="7 8">
    <name type="scientific">Mytilus coruscus</name>
    <name type="common">Sea mussel</name>
    <dbReference type="NCBI Taxonomy" id="42192"/>
    <lineage>
        <taxon>Eukaryota</taxon>
        <taxon>Metazoa</taxon>
        <taxon>Spiralia</taxon>
        <taxon>Lophotrochozoa</taxon>
        <taxon>Mollusca</taxon>
        <taxon>Bivalvia</taxon>
        <taxon>Autobranchia</taxon>
        <taxon>Pteriomorphia</taxon>
        <taxon>Mytilida</taxon>
        <taxon>Mytiloidea</taxon>
        <taxon>Mytilidae</taxon>
        <taxon>Mytilinae</taxon>
        <taxon>Mytilus</taxon>
    </lineage>
</organism>
<gene>
    <name evidence="7" type="ORF">MCOR_40712</name>
</gene>
<dbReference type="InterPro" id="IPR042838">
    <property type="entry name" value="KIAA1958"/>
</dbReference>
<feature type="compositionally biased region" description="Polar residues" evidence="5">
    <location>
        <begin position="151"/>
        <end position="160"/>
    </location>
</feature>
<dbReference type="AlphaFoldDB" id="A0A6J8DI14"/>
<dbReference type="PANTHER" id="PTHR46963">
    <property type="entry name" value="SIMILAR TO RIKEN CDNA E130308A19"/>
    <property type="match status" value="1"/>
</dbReference>
<evidence type="ECO:0000256" key="3">
    <source>
        <dbReference type="ARBA" id="ARBA00022843"/>
    </source>
</evidence>
<dbReference type="Pfam" id="PF12012">
    <property type="entry name" value="DUF3504"/>
    <property type="match status" value="1"/>
</dbReference>
<evidence type="ECO:0000256" key="5">
    <source>
        <dbReference type="SAM" id="MobiDB-lite"/>
    </source>
</evidence>
<accession>A0A6J8DI14</accession>
<reference evidence="7 8" key="1">
    <citation type="submission" date="2020-06" db="EMBL/GenBank/DDBJ databases">
        <authorList>
            <person name="Li R."/>
            <person name="Bekaert M."/>
        </authorList>
    </citation>
    <scope>NUCLEOTIDE SEQUENCE [LARGE SCALE GENOMIC DNA]</scope>
    <source>
        <strain evidence="8">wild</strain>
    </source>
</reference>
<proteinExistence type="predicted"/>
<dbReference type="Proteomes" id="UP000507470">
    <property type="component" value="Unassembled WGS sequence"/>
</dbReference>
<keyword evidence="2" id="KW-0597">Phosphoprotein</keyword>
<feature type="region of interest" description="Disordered" evidence="5">
    <location>
        <begin position="151"/>
        <end position="170"/>
    </location>
</feature>
<dbReference type="OrthoDB" id="10002548at2759"/>
<evidence type="ECO:0000256" key="2">
    <source>
        <dbReference type="ARBA" id="ARBA00022553"/>
    </source>
</evidence>
<evidence type="ECO:0000256" key="4">
    <source>
        <dbReference type="SAM" id="Coils"/>
    </source>
</evidence>
<feature type="coiled-coil region" evidence="4">
    <location>
        <begin position="58"/>
        <end position="92"/>
    </location>
</feature>
<dbReference type="InterPro" id="IPR021893">
    <property type="entry name" value="ZMYM2-like_C"/>
</dbReference>
<evidence type="ECO:0000313" key="7">
    <source>
        <dbReference type="EMBL" id="CAC5407211.1"/>
    </source>
</evidence>
<name>A0A6J8DI14_MYTCO</name>